<protein>
    <submittedName>
        <fullName evidence="7">Molecular chaperone DnaJ</fullName>
    </submittedName>
</protein>
<evidence type="ECO:0000256" key="4">
    <source>
        <dbReference type="ARBA" id="ARBA00023136"/>
    </source>
</evidence>
<evidence type="ECO:0000313" key="7">
    <source>
        <dbReference type="EMBL" id="MDX6849384.1"/>
    </source>
</evidence>
<evidence type="ECO:0000256" key="5">
    <source>
        <dbReference type="ARBA" id="ARBA00023186"/>
    </source>
</evidence>
<dbReference type="PANTHER" id="PTHR12763:SF28">
    <property type="entry name" value="GEO10507P1-RELATED"/>
    <property type="match status" value="1"/>
</dbReference>
<dbReference type="RefSeq" id="WP_302721964.1">
    <property type="nucleotide sequence ID" value="NZ_JAULRU010000418.1"/>
</dbReference>
<feature type="transmembrane region" description="Helical" evidence="6">
    <location>
        <begin position="56"/>
        <end position="82"/>
    </location>
</feature>
<organism evidence="7 8">
    <name type="scientific">Gilvimarinus gilvus</name>
    <dbReference type="NCBI Taxonomy" id="3058038"/>
    <lineage>
        <taxon>Bacteria</taxon>
        <taxon>Pseudomonadati</taxon>
        <taxon>Pseudomonadota</taxon>
        <taxon>Gammaproteobacteria</taxon>
        <taxon>Cellvibrionales</taxon>
        <taxon>Cellvibrionaceae</taxon>
        <taxon>Gilvimarinus</taxon>
    </lineage>
</organism>
<evidence type="ECO:0000313" key="8">
    <source>
        <dbReference type="Proteomes" id="UP001273505"/>
    </source>
</evidence>
<comment type="subcellular location">
    <subcellularLocation>
        <location evidence="1">Membrane</location>
    </subcellularLocation>
</comment>
<comment type="caution">
    <text evidence="7">The sequence shown here is derived from an EMBL/GenBank/DDBJ whole genome shotgun (WGS) entry which is preliminary data.</text>
</comment>
<dbReference type="SUPFAM" id="SSF46565">
    <property type="entry name" value="Chaperone J-domain"/>
    <property type="match status" value="1"/>
</dbReference>
<dbReference type="PANTHER" id="PTHR12763">
    <property type="match status" value="1"/>
</dbReference>
<evidence type="ECO:0000256" key="2">
    <source>
        <dbReference type="ARBA" id="ARBA00022692"/>
    </source>
</evidence>
<keyword evidence="3 6" id="KW-1133">Transmembrane helix</keyword>
<dbReference type="EMBL" id="JAXAFO010000011">
    <property type="protein sequence ID" value="MDX6849384.1"/>
    <property type="molecule type" value="Genomic_DNA"/>
</dbReference>
<dbReference type="Gene3D" id="1.10.287.110">
    <property type="entry name" value="DnaJ domain"/>
    <property type="match status" value="1"/>
</dbReference>
<keyword evidence="2 6" id="KW-0812">Transmembrane</keyword>
<accession>A0ABU4S2C5</accession>
<proteinExistence type="predicted"/>
<keyword evidence="4 6" id="KW-0472">Membrane</keyword>
<evidence type="ECO:0000256" key="1">
    <source>
        <dbReference type="ARBA" id="ARBA00004370"/>
    </source>
</evidence>
<dbReference type="InterPro" id="IPR036869">
    <property type="entry name" value="J_dom_sf"/>
</dbReference>
<evidence type="ECO:0000256" key="3">
    <source>
        <dbReference type="ARBA" id="ARBA00022989"/>
    </source>
</evidence>
<keyword evidence="8" id="KW-1185">Reference proteome</keyword>
<name>A0ABU4S2C5_9GAMM</name>
<gene>
    <name evidence="7" type="ORF">SCD92_08435</name>
</gene>
<evidence type="ECO:0000256" key="6">
    <source>
        <dbReference type="SAM" id="Phobius"/>
    </source>
</evidence>
<dbReference type="Proteomes" id="UP001273505">
    <property type="component" value="Unassembled WGS sequence"/>
</dbReference>
<reference evidence="7 8" key="1">
    <citation type="submission" date="2023-11" db="EMBL/GenBank/DDBJ databases">
        <title>Gilvimarinus fulvus sp. nov., isolated from the surface of Kelp.</title>
        <authorList>
            <person name="Sun Y.Y."/>
            <person name="Gong Y."/>
            <person name="Du Z.J."/>
        </authorList>
    </citation>
    <scope>NUCLEOTIDE SEQUENCE [LARGE SCALE GENOMIC DNA]</scope>
    <source>
        <strain evidence="7 8">SDUM040013</strain>
    </source>
</reference>
<keyword evidence="5" id="KW-0143">Chaperone</keyword>
<feature type="transmembrane region" description="Helical" evidence="6">
    <location>
        <begin position="33"/>
        <end position="50"/>
    </location>
</feature>
<feature type="transmembrane region" description="Helical" evidence="6">
    <location>
        <begin position="6"/>
        <end position="21"/>
    </location>
</feature>
<sequence>MFRLLPILLFIALIFFGFNWLKRQPPGKKRRAILQALVAVSMALLIFLVITGRIHWLGAALAALIPLAKFGLGLVAQVLPFLKHRSSQSPSPAPAAMTPDEAAETLGLHQAFRDNNLNKEVVLKAHKSLMQKVHPDRGGNDYLAARVNQAKDILLKNL</sequence>